<dbReference type="Proteomes" id="UP000265325">
    <property type="component" value="Unassembled WGS sequence"/>
</dbReference>
<organism evidence="1 2">
    <name type="scientific">Streptomyces showdoensis</name>
    <dbReference type="NCBI Taxonomy" id="68268"/>
    <lineage>
        <taxon>Bacteria</taxon>
        <taxon>Bacillati</taxon>
        <taxon>Actinomycetota</taxon>
        <taxon>Actinomycetes</taxon>
        <taxon>Kitasatosporales</taxon>
        <taxon>Streptomycetaceae</taxon>
        <taxon>Streptomyces</taxon>
    </lineage>
</organism>
<evidence type="ECO:0000313" key="2">
    <source>
        <dbReference type="Proteomes" id="UP000265325"/>
    </source>
</evidence>
<evidence type="ECO:0000313" key="1">
    <source>
        <dbReference type="EMBL" id="KKZ72069.1"/>
    </source>
</evidence>
<sequence>MIEKRAVTNAVLALLAETTGLPVGRGRLPAGAGLRYYVLYSLDTAVSGPPLADEHDDLSVVYQVTSVSAPDPAKPGSAGSAEQAEWLADKARTAFLARNPATGHWLHDLPVPGAVVMTRELDTEPGGTNDPADAIMSYVQRFRFTLTPA</sequence>
<dbReference type="RefSeq" id="WP_046909231.1">
    <property type="nucleotide sequence ID" value="NZ_BAAAXG010000009.1"/>
</dbReference>
<protein>
    <submittedName>
        <fullName evidence="1">Uncharacterized protein</fullName>
    </submittedName>
</protein>
<accession>A0A2P2GMJ1</accession>
<dbReference type="OrthoDB" id="3871241at2"/>
<proteinExistence type="predicted"/>
<keyword evidence="2" id="KW-1185">Reference proteome</keyword>
<dbReference type="EMBL" id="LAQS01000030">
    <property type="protein sequence ID" value="KKZ72069.1"/>
    <property type="molecule type" value="Genomic_DNA"/>
</dbReference>
<name>A0A2P2GMJ1_STREW</name>
<dbReference type="AlphaFoldDB" id="A0A2P2GMJ1"/>
<comment type="caution">
    <text evidence="1">The sequence shown here is derived from an EMBL/GenBank/DDBJ whole genome shotgun (WGS) entry which is preliminary data.</text>
</comment>
<reference evidence="1 2" key="1">
    <citation type="submission" date="2015-05" db="EMBL/GenBank/DDBJ databases">
        <title>Draft Genome assembly of Streptomyces showdoensis.</title>
        <authorList>
            <person name="Thapa K.K."/>
            <person name="Metsa-Ketela M."/>
        </authorList>
    </citation>
    <scope>NUCLEOTIDE SEQUENCE [LARGE SCALE GENOMIC DNA]</scope>
    <source>
        <strain evidence="1 2">ATCC 15227</strain>
    </source>
</reference>
<gene>
    <name evidence="1" type="ORF">VO63_19995</name>
</gene>